<keyword evidence="9" id="KW-1185">Reference proteome</keyword>
<dbReference type="GeneID" id="8229522"/>
<evidence type="ECO:0000256" key="2">
    <source>
        <dbReference type="ARBA" id="ARBA00022516"/>
    </source>
</evidence>
<feature type="domain" description="Thioester reductase (TE)" evidence="6">
    <location>
        <begin position="61"/>
        <end position="160"/>
    </location>
</feature>
<dbReference type="InParanoid" id="E0VLA4"/>
<evidence type="ECO:0000256" key="1">
    <source>
        <dbReference type="ARBA" id="ARBA00005928"/>
    </source>
</evidence>
<reference evidence="7" key="2">
    <citation type="submission" date="2007-04" db="EMBL/GenBank/DDBJ databases">
        <title>The genome of the human body louse.</title>
        <authorList>
            <consortium name="The Human Body Louse Genome Consortium"/>
            <person name="Kirkness E."/>
            <person name="Walenz B."/>
            <person name="Hass B."/>
            <person name="Bruggner R."/>
            <person name="Strausberg R."/>
        </authorList>
    </citation>
    <scope>NUCLEOTIDE SEQUENCE</scope>
    <source>
        <strain evidence="7">USDA</strain>
    </source>
</reference>
<dbReference type="Proteomes" id="UP000009046">
    <property type="component" value="Unassembled WGS sequence"/>
</dbReference>
<comment type="catalytic activity">
    <reaction evidence="4">
        <text>a long-chain fatty acyl-CoA + 2 NADPH + 2 H(+) = a long-chain primary fatty alcohol + 2 NADP(+) + CoA</text>
        <dbReference type="Rhea" id="RHEA:52716"/>
        <dbReference type="ChEBI" id="CHEBI:15378"/>
        <dbReference type="ChEBI" id="CHEBI:57287"/>
        <dbReference type="ChEBI" id="CHEBI:57783"/>
        <dbReference type="ChEBI" id="CHEBI:58349"/>
        <dbReference type="ChEBI" id="CHEBI:77396"/>
        <dbReference type="ChEBI" id="CHEBI:83139"/>
        <dbReference type="EC" id="1.2.1.84"/>
    </reaction>
</comment>
<dbReference type="InterPro" id="IPR033640">
    <property type="entry name" value="FAR_C"/>
</dbReference>
<evidence type="ECO:0000259" key="5">
    <source>
        <dbReference type="Pfam" id="PF03015"/>
    </source>
</evidence>
<keyword evidence="4" id="KW-0472">Membrane</keyword>
<comment type="function">
    <text evidence="4">Catalyzes the reduction of fatty acyl-CoA to fatty alcohols.</text>
</comment>
<dbReference type="Pfam" id="PF03015">
    <property type="entry name" value="Sterile"/>
    <property type="match status" value="1"/>
</dbReference>
<keyword evidence="2 4" id="KW-0444">Lipid biosynthesis</keyword>
<dbReference type="AlphaFoldDB" id="E0VLA4"/>
<dbReference type="Pfam" id="PF07993">
    <property type="entry name" value="NAD_binding_4"/>
    <property type="match status" value="1"/>
</dbReference>
<dbReference type="InterPro" id="IPR026055">
    <property type="entry name" value="FAR"/>
</dbReference>
<dbReference type="InterPro" id="IPR036291">
    <property type="entry name" value="NAD(P)-bd_dom_sf"/>
</dbReference>
<proteinExistence type="inferred from homology"/>
<dbReference type="EMBL" id="AAZO01003313">
    <property type="status" value="NOT_ANNOTATED_CDS"/>
    <property type="molecule type" value="Genomic_DNA"/>
</dbReference>
<evidence type="ECO:0000313" key="9">
    <source>
        <dbReference type="Proteomes" id="UP000009046"/>
    </source>
</evidence>
<dbReference type="SUPFAM" id="SSF51735">
    <property type="entry name" value="NAD(P)-binding Rossmann-fold domains"/>
    <property type="match status" value="1"/>
</dbReference>
<dbReference type="EMBL" id="AAZO01003312">
    <property type="status" value="NOT_ANNOTATED_CDS"/>
    <property type="molecule type" value="Genomic_DNA"/>
</dbReference>
<sequence length="414" mass="48119">MSAMEQTSSSPVLDFYAGAKVLITGGTGFLGKSLLDKLLRVYFSDPPITEKNFLNVINSLPNEKIDEISPYLIKPWPNNYAYTKAIAESIIVDNIKDYPVVVLRPSIVMGSYKEPVPGWTDNLNGPTGILAGVGSGLLRVLWVDKNVNANLVPVDMVVNALLCSAWDVANNKNTSENYNKKKLYEKMDSKENSEIIAEKNLKVYNFVSKKDNSITWEDFLKINFKHGVKYPMEVFIWYYTVSLFKMKLFFNIFTVLYHFIPGLFMDMVLFLIGKKTQFIKAYKKIYSFSSALAFFANHEWHFKYKNVDNLWDRLSDEDKKLFHFNMSELDWDEYFKNVIKGLRCFIFKLSESSIERCRKKLFMFWVLHKLLQVFLAGLFIWLVNKYIFQIGNFFYNKPIEESIVLTQKMVTNSS</sequence>
<dbReference type="GO" id="GO:0080019">
    <property type="term" value="F:alcohol-forming very long-chain fatty acyl-CoA reductase activity"/>
    <property type="evidence" value="ECO:0007669"/>
    <property type="project" value="InterPro"/>
</dbReference>
<dbReference type="KEGG" id="phu:Phum_PHUM285160"/>
<evidence type="ECO:0000313" key="7">
    <source>
        <dbReference type="EMBL" id="EEB14160.1"/>
    </source>
</evidence>
<evidence type="ECO:0000256" key="3">
    <source>
        <dbReference type="ARBA" id="ARBA00023098"/>
    </source>
</evidence>
<reference evidence="8" key="3">
    <citation type="submission" date="2021-02" db="UniProtKB">
        <authorList>
            <consortium name="EnsemblMetazoa"/>
        </authorList>
    </citation>
    <scope>IDENTIFICATION</scope>
    <source>
        <strain evidence="8">USDA</strain>
    </source>
</reference>
<name>E0VLA4_PEDHC</name>
<dbReference type="Gene3D" id="3.40.50.720">
    <property type="entry name" value="NAD(P)-binding Rossmann-like Domain"/>
    <property type="match status" value="2"/>
</dbReference>
<dbReference type="eggNOG" id="KOG1221">
    <property type="taxonomic scope" value="Eukaryota"/>
</dbReference>
<dbReference type="GO" id="GO:0005777">
    <property type="term" value="C:peroxisome"/>
    <property type="evidence" value="ECO:0007669"/>
    <property type="project" value="TreeGrafter"/>
</dbReference>
<dbReference type="RefSeq" id="XP_002426898.1">
    <property type="nucleotide sequence ID" value="XM_002426853.1"/>
</dbReference>
<dbReference type="EC" id="1.2.1.84" evidence="4"/>
<feature type="transmembrane region" description="Helical" evidence="4">
    <location>
        <begin position="248"/>
        <end position="273"/>
    </location>
</feature>
<dbReference type="HOGENOM" id="CLU_024661_3_1_1"/>
<keyword evidence="3 4" id="KW-0443">Lipid metabolism</keyword>
<organism>
    <name type="scientific">Pediculus humanus subsp. corporis</name>
    <name type="common">Body louse</name>
    <dbReference type="NCBI Taxonomy" id="121224"/>
    <lineage>
        <taxon>Eukaryota</taxon>
        <taxon>Metazoa</taxon>
        <taxon>Ecdysozoa</taxon>
        <taxon>Arthropoda</taxon>
        <taxon>Hexapoda</taxon>
        <taxon>Insecta</taxon>
        <taxon>Pterygota</taxon>
        <taxon>Neoptera</taxon>
        <taxon>Paraneoptera</taxon>
        <taxon>Psocodea</taxon>
        <taxon>Troctomorpha</taxon>
        <taxon>Phthiraptera</taxon>
        <taxon>Anoplura</taxon>
        <taxon>Pediculidae</taxon>
        <taxon>Pediculus</taxon>
    </lineage>
</organism>
<feature type="transmembrane region" description="Helical" evidence="4">
    <location>
        <begin position="362"/>
        <end position="383"/>
    </location>
</feature>
<dbReference type="VEuPathDB" id="VectorBase:PHUM285160"/>
<keyword evidence="4" id="KW-1133">Transmembrane helix</keyword>
<keyword evidence="4" id="KW-0812">Transmembrane</keyword>
<dbReference type="CTD" id="8229522"/>
<accession>E0VLA4</accession>
<protein>
    <recommendedName>
        <fullName evidence="4">Fatty acyl-CoA reductase</fullName>
        <ecNumber evidence="4">1.2.1.84</ecNumber>
    </recommendedName>
</protein>
<keyword evidence="4" id="KW-0521">NADP</keyword>
<evidence type="ECO:0000259" key="6">
    <source>
        <dbReference type="Pfam" id="PF07993"/>
    </source>
</evidence>
<dbReference type="GO" id="GO:0035336">
    <property type="term" value="P:long-chain fatty-acyl-CoA metabolic process"/>
    <property type="evidence" value="ECO:0007669"/>
    <property type="project" value="TreeGrafter"/>
</dbReference>
<reference evidence="7" key="1">
    <citation type="submission" date="2007-04" db="EMBL/GenBank/DDBJ databases">
        <title>Annotation of Pediculus humanus corporis strain USDA.</title>
        <authorList>
            <person name="Kirkness E."/>
            <person name="Hannick L."/>
            <person name="Hass B."/>
            <person name="Bruggner R."/>
            <person name="Lawson D."/>
            <person name="Bidwell S."/>
            <person name="Joardar V."/>
            <person name="Caler E."/>
            <person name="Walenz B."/>
            <person name="Inman J."/>
            <person name="Schobel S."/>
            <person name="Galinsky K."/>
            <person name="Amedeo P."/>
            <person name="Strausberg R."/>
        </authorList>
    </citation>
    <scope>NUCLEOTIDE SEQUENCE</scope>
    <source>
        <strain evidence="7">USDA</strain>
    </source>
</reference>
<dbReference type="InterPro" id="IPR013120">
    <property type="entry name" value="FAR_NAD-bd"/>
</dbReference>
<comment type="similarity">
    <text evidence="1 4">Belongs to the fatty acyl-CoA reductase family.</text>
</comment>
<keyword evidence="4" id="KW-0560">Oxidoreductase</keyword>
<feature type="domain" description="Fatty acyl-CoA reductase C-terminal" evidence="5">
    <location>
        <begin position="257"/>
        <end position="348"/>
    </location>
</feature>
<dbReference type="EMBL" id="DS235271">
    <property type="protein sequence ID" value="EEB14160.1"/>
    <property type="molecule type" value="Genomic_DNA"/>
</dbReference>
<dbReference type="GO" id="GO:0102965">
    <property type="term" value="F:alcohol-forming long-chain fatty acyl-CoA reductase activity"/>
    <property type="evidence" value="ECO:0007669"/>
    <property type="project" value="UniProtKB-EC"/>
</dbReference>
<dbReference type="PANTHER" id="PTHR11011">
    <property type="entry name" value="MALE STERILITY PROTEIN 2-RELATED"/>
    <property type="match status" value="1"/>
</dbReference>
<evidence type="ECO:0000313" key="8">
    <source>
        <dbReference type="EnsemblMetazoa" id="PHUM285160-PA"/>
    </source>
</evidence>
<dbReference type="PANTHER" id="PTHR11011:SF60">
    <property type="entry name" value="FATTY ACYL-COA REDUCTASE-RELATED"/>
    <property type="match status" value="1"/>
</dbReference>
<dbReference type="CDD" id="cd09071">
    <property type="entry name" value="FAR_C"/>
    <property type="match status" value="1"/>
</dbReference>
<dbReference type="EnsemblMetazoa" id="PHUM285160-RA">
    <property type="protein sequence ID" value="PHUM285160-PA"/>
    <property type="gene ID" value="PHUM285160"/>
</dbReference>
<dbReference type="OMA" id="FFANHEW"/>
<dbReference type="OrthoDB" id="429813at2759"/>
<gene>
    <name evidence="8" type="primary">8229522</name>
    <name evidence="7" type="ORF">Phum_PHUM285160</name>
</gene>
<evidence type="ECO:0000256" key="4">
    <source>
        <dbReference type="RuleBase" id="RU363097"/>
    </source>
</evidence>